<dbReference type="PANTHER" id="PTHR43821:SF1">
    <property type="entry name" value="NAD(P)H NITROREDUCTASE YDJA-RELATED"/>
    <property type="match status" value="1"/>
</dbReference>
<gene>
    <name evidence="3" type="ORF">ACFO3S_03370</name>
</gene>
<dbReference type="Gene3D" id="3.40.109.10">
    <property type="entry name" value="NADH Oxidase"/>
    <property type="match status" value="1"/>
</dbReference>
<comment type="caution">
    <text evidence="3">The sequence shown here is derived from an EMBL/GenBank/DDBJ whole genome shotgun (WGS) entry which is preliminary data.</text>
</comment>
<feature type="region of interest" description="Disordered" evidence="1">
    <location>
        <begin position="1"/>
        <end position="33"/>
    </location>
</feature>
<accession>A0ABV9F5Q4</accession>
<dbReference type="EMBL" id="JBHSEP010000001">
    <property type="protein sequence ID" value="MFC4597270.1"/>
    <property type="molecule type" value="Genomic_DNA"/>
</dbReference>
<dbReference type="RefSeq" id="WP_378092199.1">
    <property type="nucleotide sequence ID" value="NZ_JBHSEP010000001.1"/>
</dbReference>
<sequence>MIGLKMPDNCPAEGESSAPNEQAAHSSPPEAVQEAARLIRERRTIRSFAKRPVSGQALAGLLKLAARTVTLEHDAAALRFIVFASEEGKRKAGTAIMAAYSGQGLYRWMPGKLVQAMAERVAKIPAMVAVIQRELADDAANDRQLAAVSAIVHSFTLLAWECKLGLVWNTDPVVEHEALTSGIGLAPDERLVCLLYIGEYDKTPKGKRRTPAADKWTALGTLRGKEEDA</sequence>
<protein>
    <submittedName>
        <fullName evidence="3">Nitroreductase family protein</fullName>
    </submittedName>
</protein>
<dbReference type="PANTHER" id="PTHR43821">
    <property type="entry name" value="NAD(P)H NITROREDUCTASE YDJA-RELATED"/>
    <property type="match status" value="1"/>
</dbReference>
<organism evidence="3 4">
    <name type="scientific">Cohnella hongkongensis</name>
    <dbReference type="NCBI Taxonomy" id="178337"/>
    <lineage>
        <taxon>Bacteria</taxon>
        <taxon>Bacillati</taxon>
        <taxon>Bacillota</taxon>
        <taxon>Bacilli</taxon>
        <taxon>Bacillales</taxon>
        <taxon>Paenibacillaceae</taxon>
        <taxon>Cohnella</taxon>
    </lineage>
</organism>
<reference evidence="4" key="1">
    <citation type="journal article" date="2019" name="Int. J. Syst. Evol. Microbiol.">
        <title>The Global Catalogue of Microorganisms (GCM) 10K type strain sequencing project: providing services to taxonomists for standard genome sequencing and annotation.</title>
        <authorList>
            <consortium name="The Broad Institute Genomics Platform"/>
            <consortium name="The Broad Institute Genome Sequencing Center for Infectious Disease"/>
            <person name="Wu L."/>
            <person name="Ma J."/>
        </authorList>
    </citation>
    <scope>NUCLEOTIDE SEQUENCE [LARGE SCALE GENOMIC DNA]</scope>
    <source>
        <strain evidence="4">CCUG 49571</strain>
    </source>
</reference>
<evidence type="ECO:0000313" key="4">
    <source>
        <dbReference type="Proteomes" id="UP001596028"/>
    </source>
</evidence>
<name>A0ABV9F5Q4_9BACL</name>
<dbReference type="InterPro" id="IPR052530">
    <property type="entry name" value="NAD(P)H_nitroreductase"/>
</dbReference>
<evidence type="ECO:0000313" key="3">
    <source>
        <dbReference type="EMBL" id="MFC4597270.1"/>
    </source>
</evidence>
<dbReference type="Pfam" id="PF00881">
    <property type="entry name" value="Nitroreductase"/>
    <property type="match status" value="1"/>
</dbReference>
<proteinExistence type="predicted"/>
<evidence type="ECO:0000259" key="2">
    <source>
        <dbReference type="Pfam" id="PF00881"/>
    </source>
</evidence>
<dbReference type="InterPro" id="IPR029479">
    <property type="entry name" value="Nitroreductase"/>
</dbReference>
<evidence type="ECO:0000256" key="1">
    <source>
        <dbReference type="SAM" id="MobiDB-lite"/>
    </source>
</evidence>
<dbReference type="SUPFAM" id="SSF55469">
    <property type="entry name" value="FMN-dependent nitroreductase-like"/>
    <property type="match status" value="1"/>
</dbReference>
<dbReference type="InterPro" id="IPR000415">
    <property type="entry name" value="Nitroreductase-like"/>
</dbReference>
<dbReference type="Proteomes" id="UP001596028">
    <property type="component" value="Unassembled WGS sequence"/>
</dbReference>
<feature type="domain" description="Nitroreductase" evidence="2">
    <location>
        <begin position="39"/>
        <end position="198"/>
    </location>
</feature>
<keyword evidence="4" id="KW-1185">Reference proteome</keyword>